<dbReference type="STRING" id="196109.A0A136IR45"/>
<gene>
    <name evidence="1" type="ORF">Micbo1qcDRAFT_139463</name>
</gene>
<keyword evidence="2" id="KW-1185">Reference proteome</keyword>
<evidence type="ECO:0000313" key="2">
    <source>
        <dbReference type="Proteomes" id="UP000070501"/>
    </source>
</evidence>
<evidence type="ECO:0000313" key="1">
    <source>
        <dbReference type="EMBL" id="KXJ87377.1"/>
    </source>
</evidence>
<dbReference type="AlphaFoldDB" id="A0A136IR45"/>
<organism evidence="1 2">
    <name type="scientific">Microdochium bolleyi</name>
    <dbReference type="NCBI Taxonomy" id="196109"/>
    <lineage>
        <taxon>Eukaryota</taxon>
        <taxon>Fungi</taxon>
        <taxon>Dikarya</taxon>
        <taxon>Ascomycota</taxon>
        <taxon>Pezizomycotina</taxon>
        <taxon>Sordariomycetes</taxon>
        <taxon>Xylariomycetidae</taxon>
        <taxon>Xylariales</taxon>
        <taxon>Microdochiaceae</taxon>
        <taxon>Microdochium</taxon>
    </lineage>
</organism>
<reference evidence="2" key="1">
    <citation type="submission" date="2016-02" db="EMBL/GenBank/DDBJ databases">
        <title>Draft genome sequence of Microdochium bolleyi, a fungal endophyte of beachgrass.</title>
        <authorList>
            <consortium name="DOE Joint Genome Institute"/>
            <person name="David A.S."/>
            <person name="May G."/>
            <person name="Haridas S."/>
            <person name="Lim J."/>
            <person name="Wang M."/>
            <person name="Labutti K."/>
            <person name="Lipzen A."/>
            <person name="Barry K."/>
            <person name="Grigoriev I.V."/>
        </authorList>
    </citation>
    <scope>NUCLEOTIDE SEQUENCE [LARGE SCALE GENOMIC DNA]</scope>
    <source>
        <strain evidence="2">J235TASD1</strain>
    </source>
</reference>
<protein>
    <submittedName>
        <fullName evidence="1">Uncharacterized protein</fullName>
    </submittedName>
</protein>
<name>A0A136IR45_9PEZI</name>
<feature type="non-terminal residue" evidence="1">
    <location>
        <position position="294"/>
    </location>
</feature>
<accession>A0A136IR45</accession>
<dbReference type="OrthoDB" id="4733546at2759"/>
<dbReference type="InParanoid" id="A0A136IR45"/>
<proteinExistence type="predicted"/>
<dbReference type="Proteomes" id="UP000070501">
    <property type="component" value="Unassembled WGS sequence"/>
</dbReference>
<sequence length="294" mass="31820">MAAVISRIKQGAGGGPGPLAVFVQQWLAIGIECGLAWVLRFPGNMARATGDESGWEQGVLGVVDDETLLPAARALLGVLSGRRDASVDNDDETLRTAARFLRTILDPALKFFTAAPRLLPISGSSSSSPSSSTRSEEIDYAVTFSSSNRAYIAVPLAVAHLPERLTRAWVLEPFDAARDPPERPADFLPDPARTGIEPGEKLEDVYPVLSSDYADRRRPWVGATAWRLRRREAIFGGGRWDADALRDTLAAQGENGGGGEGLGQAHAVVLRRQRVYGAEDYDWGEILKAARRIE</sequence>
<dbReference type="EMBL" id="KQ964263">
    <property type="protein sequence ID" value="KXJ87377.1"/>
    <property type="molecule type" value="Genomic_DNA"/>
</dbReference>